<feature type="transmembrane region" description="Helical" evidence="5">
    <location>
        <begin position="328"/>
        <end position="352"/>
    </location>
</feature>
<keyword evidence="5" id="KW-0012">Acyltransferase</keyword>
<feature type="transmembrane region" description="Helical" evidence="5">
    <location>
        <begin position="225"/>
        <end position="243"/>
    </location>
</feature>
<sequence>MNITSFLEEWLGPGFVANAYINLDTLYNAVRVYYVIIPMIFLTALAQLISQLLVDHVGVSKYVRYMTEFVVIVIPILFLTLKFHEQAGYVTIVCSVILLVLLLKTLIMKPRRRVYVTGSRRPHAYALNRAIVYVIATLGLAAPRFLDLPTYFKETYSYGVGFLDVDVGLYIFAIATIKRTGVGKSPMTSAPRFFLPMLLLSFVRMVIILINKDNDDNPISLHENYYFLFSLVVMFGSIICEHVKSPKMRIRTGLIILLCHEIILQTVSGEYLLSTTAWRFYFLTALKEVYLSIPGFMGLYLMSVGVGDKIRTRIKHLTGRMFIKRLVAILEPCASFWAMTLICIFTTSISRISCNTGYVAWIMAVGCTMTLMHMLVFSFIFNAIRYNEDNFSEEEINVVPEFVTIINKNGVLCYILGYLLAISINNFMAPKNRSENEAFCILTVFMFIMAQFSYLINNVTIFDL</sequence>
<dbReference type="EC" id="2.3.-.-" evidence="5"/>
<evidence type="ECO:0000256" key="2">
    <source>
        <dbReference type="ARBA" id="ARBA00022692"/>
    </source>
</evidence>
<comment type="subcellular location">
    <subcellularLocation>
        <location evidence="5">Endoplasmic reticulum membrane</location>
        <topology evidence="5">Multi-pass membrane protein</topology>
    </subcellularLocation>
    <subcellularLocation>
        <location evidence="1">Membrane</location>
        <topology evidence="1">Multi-pass membrane protein</topology>
    </subcellularLocation>
</comment>
<organism evidence="6">
    <name type="scientific">Zeugodacus cucurbitae</name>
    <name type="common">Melon fruit fly</name>
    <name type="synonym">Bactrocera cucurbitae</name>
    <dbReference type="NCBI Taxonomy" id="28588"/>
    <lineage>
        <taxon>Eukaryota</taxon>
        <taxon>Metazoa</taxon>
        <taxon>Ecdysozoa</taxon>
        <taxon>Arthropoda</taxon>
        <taxon>Hexapoda</taxon>
        <taxon>Insecta</taxon>
        <taxon>Pterygota</taxon>
        <taxon>Neoptera</taxon>
        <taxon>Endopterygota</taxon>
        <taxon>Diptera</taxon>
        <taxon>Brachycera</taxon>
        <taxon>Muscomorpha</taxon>
        <taxon>Tephritoidea</taxon>
        <taxon>Tephritidae</taxon>
        <taxon>Zeugodacus</taxon>
        <taxon>Zeugodacus</taxon>
    </lineage>
</organism>
<comment type="similarity">
    <text evidence="5">Belongs to the PIGW family.</text>
</comment>
<dbReference type="UniPathway" id="UPA00196"/>
<dbReference type="GO" id="GO:0005789">
    <property type="term" value="C:endoplasmic reticulum membrane"/>
    <property type="evidence" value="ECO:0007669"/>
    <property type="project" value="UniProtKB-SubCell"/>
</dbReference>
<keyword evidence="2 5" id="KW-0812">Transmembrane</keyword>
<proteinExistence type="inferred from homology"/>
<dbReference type="Pfam" id="PF06423">
    <property type="entry name" value="GWT1"/>
    <property type="match status" value="1"/>
</dbReference>
<feature type="transmembrane region" description="Helical" evidence="5">
    <location>
        <begin position="62"/>
        <end position="81"/>
    </location>
</feature>
<dbReference type="InterPro" id="IPR009447">
    <property type="entry name" value="PIGW/GWT1"/>
</dbReference>
<evidence type="ECO:0000256" key="4">
    <source>
        <dbReference type="ARBA" id="ARBA00023136"/>
    </source>
</evidence>
<keyword evidence="5" id="KW-0256">Endoplasmic reticulum</keyword>
<dbReference type="GO" id="GO:0072659">
    <property type="term" value="P:protein localization to plasma membrane"/>
    <property type="evidence" value="ECO:0007669"/>
    <property type="project" value="TreeGrafter"/>
</dbReference>
<name>A0A0A1XGF3_ZEUCU</name>
<comment type="function">
    <text evidence="5">A acetyltransferase, which acetylates the inositol ring of phosphatidylinositol during biosynthesis of GPI-anchor.</text>
</comment>
<keyword evidence="4 5" id="KW-0472">Membrane</keyword>
<feature type="transmembrane region" description="Helical" evidence="5">
    <location>
        <begin position="358"/>
        <end position="381"/>
    </location>
</feature>
<dbReference type="PANTHER" id="PTHR20661:SF0">
    <property type="entry name" value="PHOSPHATIDYLINOSITOL-GLYCAN BIOSYNTHESIS CLASS W PROTEIN"/>
    <property type="match status" value="1"/>
</dbReference>
<reference evidence="6" key="2">
    <citation type="journal article" date="2015" name="Gigascience">
        <title>Reconstructing a comprehensive transcriptome assembly of a white-pupal translocated strain of the pest fruit fly Bactrocera cucurbitae.</title>
        <authorList>
            <person name="Sim S.B."/>
            <person name="Calla B."/>
            <person name="Hall B."/>
            <person name="DeRego T."/>
            <person name="Geib S.M."/>
        </authorList>
    </citation>
    <scope>NUCLEOTIDE SEQUENCE</scope>
</reference>
<keyword evidence="5" id="KW-0337">GPI-anchor biosynthesis</keyword>
<feature type="transmembrane region" description="Helical" evidence="5">
    <location>
        <begin position="87"/>
        <end position="107"/>
    </location>
</feature>
<dbReference type="EMBL" id="GBXI01003828">
    <property type="protein sequence ID" value="JAD10464.1"/>
    <property type="molecule type" value="Transcribed_RNA"/>
</dbReference>
<reference evidence="6" key="1">
    <citation type="submission" date="2014-11" db="EMBL/GenBank/DDBJ databases">
        <authorList>
            <person name="Geib S."/>
        </authorList>
    </citation>
    <scope>NUCLEOTIDE SEQUENCE</scope>
</reference>
<feature type="transmembrane region" description="Helical" evidence="5">
    <location>
        <begin position="158"/>
        <end position="177"/>
    </location>
</feature>
<dbReference type="AlphaFoldDB" id="A0A0A1XGF3"/>
<comment type="pathway">
    <text evidence="5">Glycolipid biosynthesis; glycosylphosphatidylinositol-anchor biosynthesis.</text>
</comment>
<protein>
    <recommendedName>
        <fullName evidence="5">Phosphatidylinositol-glycan biosynthesis class W protein</fullName>
        <ecNumber evidence="5">2.3.-.-</ecNumber>
    </recommendedName>
</protein>
<feature type="transmembrane region" description="Helical" evidence="5">
    <location>
        <begin position="127"/>
        <end position="146"/>
    </location>
</feature>
<dbReference type="PANTHER" id="PTHR20661">
    <property type="entry name" value="PHOSPHATIDYLINOSITOL-GLYCAN BIOSYNTHESIS CLASS W PROTEIN"/>
    <property type="match status" value="1"/>
</dbReference>
<keyword evidence="5" id="KW-0808">Transferase</keyword>
<feature type="transmembrane region" description="Helical" evidence="5">
    <location>
        <begin position="438"/>
        <end position="456"/>
    </location>
</feature>
<feature type="transmembrane region" description="Helical" evidence="5">
    <location>
        <begin position="32"/>
        <end position="50"/>
    </location>
</feature>
<evidence type="ECO:0000256" key="5">
    <source>
        <dbReference type="RuleBase" id="RU280819"/>
    </source>
</evidence>
<keyword evidence="3 5" id="KW-1133">Transmembrane helix</keyword>
<dbReference type="OrthoDB" id="5971574at2759"/>
<dbReference type="GO" id="GO:0006506">
    <property type="term" value="P:GPI anchor biosynthetic process"/>
    <property type="evidence" value="ECO:0007669"/>
    <property type="project" value="UniProtKB-UniPathway"/>
</dbReference>
<feature type="transmembrane region" description="Helical" evidence="5">
    <location>
        <begin position="250"/>
        <end position="269"/>
    </location>
</feature>
<gene>
    <name evidence="6" type="primary">At4g17910_0</name>
    <name evidence="6" type="ORF">g.903</name>
</gene>
<evidence type="ECO:0000256" key="1">
    <source>
        <dbReference type="ARBA" id="ARBA00004141"/>
    </source>
</evidence>
<evidence type="ECO:0000313" key="6">
    <source>
        <dbReference type="EMBL" id="JAD10464.1"/>
    </source>
</evidence>
<feature type="transmembrane region" description="Helical" evidence="5">
    <location>
        <begin position="189"/>
        <end position="210"/>
    </location>
</feature>
<accession>A0A0A1XGF3</accession>
<dbReference type="GO" id="GO:0032216">
    <property type="term" value="F:glucosaminyl-phosphatidylinositol O-acyltransferase activity"/>
    <property type="evidence" value="ECO:0007669"/>
    <property type="project" value="TreeGrafter"/>
</dbReference>
<feature type="transmembrane region" description="Helical" evidence="5">
    <location>
        <begin position="289"/>
        <end position="307"/>
    </location>
</feature>
<evidence type="ECO:0000256" key="3">
    <source>
        <dbReference type="ARBA" id="ARBA00022989"/>
    </source>
</evidence>